<dbReference type="CDD" id="cd01293">
    <property type="entry name" value="Bact_CD"/>
    <property type="match status" value="1"/>
</dbReference>
<accession>A0A1H9QXS0</accession>
<dbReference type="PANTHER" id="PTHR32027">
    <property type="entry name" value="CYTOSINE DEAMINASE"/>
    <property type="match status" value="1"/>
</dbReference>
<sequence>MTMNALSRKKFIQQTMGAVGGSILASSLPTSILAMETAAKNQGKGELILKNVRLETGFIRDDFEITGTKTELFTVTIENGKFKSIKANSNLAGAIDAKGYLLLPAMRDMHIHLDKTFYGGKWKARSKRQKSVKDMITLEEQILPELLKTSTQHAERIIELLQSKGSNFARSHVNIEPTSKLDSLKNLNKAIENKKNSFGTELVAFPQHGVFYSKSESWMKEAAQMNIDFIGGLDPFSIDGSIEKTIDFTVQLALDHNKGIDIHLHESGESGLKTIEYLTAKVKENPALKGKTFLSHCFALGNLESKKLEETCTGLAEAQIGVISTIPFGRLIMPIPTLYKHGIKVMTGTDSVVDHWSPFGSGSMLQKANLMAQLYGSSSEFELSRCLRIATNDVLPLNEAGEQQWPKVGDNADFNLIDASCSAEAVARNSSIKALYHKGVLV</sequence>
<dbReference type="PANTHER" id="PTHR32027:SF9">
    <property type="entry name" value="BLL3847 PROTEIN"/>
    <property type="match status" value="1"/>
</dbReference>
<dbReference type="EMBL" id="FOGG01000013">
    <property type="protein sequence ID" value="SER65230.1"/>
    <property type="molecule type" value="Genomic_DNA"/>
</dbReference>
<evidence type="ECO:0000313" key="2">
    <source>
        <dbReference type="EMBL" id="SER65230.1"/>
    </source>
</evidence>
<dbReference type="AlphaFoldDB" id="A0A1H9QXS0"/>
<name>A0A1H9QXS0_9SPHI</name>
<reference evidence="2 3" key="1">
    <citation type="submission" date="2016-10" db="EMBL/GenBank/DDBJ databases">
        <authorList>
            <person name="de Groot N.N."/>
        </authorList>
    </citation>
    <scope>NUCLEOTIDE SEQUENCE [LARGE SCALE GENOMIC DNA]</scope>
    <source>
        <strain evidence="2 3">DSM 18610</strain>
    </source>
</reference>
<dbReference type="STRING" id="390241.SAMN04488023_11333"/>
<proteinExistence type="predicted"/>
<gene>
    <name evidence="2" type="ORF">SAMN04488023_11333</name>
</gene>
<dbReference type="SUPFAM" id="SSF51556">
    <property type="entry name" value="Metallo-dependent hydrolases"/>
    <property type="match status" value="1"/>
</dbReference>
<evidence type="ECO:0000313" key="3">
    <source>
        <dbReference type="Proteomes" id="UP000199572"/>
    </source>
</evidence>
<dbReference type="InterPro" id="IPR052349">
    <property type="entry name" value="Metallo-hydrolase_Enzymes"/>
</dbReference>
<dbReference type="Gene3D" id="3.20.20.140">
    <property type="entry name" value="Metal-dependent hydrolases"/>
    <property type="match status" value="1"/>
</dbReference>
<feature type="domain" description="Amidohydrolase 3" evidence="1">
    <location>
        <begin position="214"/>
        <end position="429"/>
    </location>
</feature>
<dbReference type="InterPro" id="IPR032466">
    <property type="entry name" value="Metal_Hydrolase"/>
</dbReference>
<dbReference type="Gene3D" id="2.30.40.10">
    <property type="entry name" value="Urease, subunit C, domain 1"/>
    <property type="match status" value="1"/>
</dbReference>
<dbReference type="InterPro" id="IPR013108">
    <property type="entry name" value="Amidohydro_3"/>
</dbReference>
<organism evidence="2 3">
    <name type="scientific">Pedobacter rhizosphaerae</name>
    <dbReference type="NCBI Taxonomy" id="390241"/>
    <lineage>
        <taxon>Bacteria</taxon>
        <taxon>Pseudomonadati</taxon>
        <taxon>Bacteroidota</taxon>
        <taxon>Sphingobacteriia</taxon>
        <taxon>Sphingobacteriales</taxon>
        <taxon>Sphingobacteriaceae</taxon>
        <taxon>Pedobacter</taxon>
    </lineage>
</organism>
<protein>
    <submittedName>
        <fullName evidence="2">Cytosine/adenosine deaminase</fullName>
    </submittedName>
</protein>
<dbReference type="Pfam" id="PF07969">
    <property type="entry name" value="Amidohydro_3"/>
    <property type="match status" value="1"/>
</dbReference>
<dbReference type="RefSeq" id="WP_245738650.1">
    <property type="nucleotide sequence ID" value="NZ_FOGG01000013.1"/>
</dbReference>
<keyword evidence="3" id="KW-1185">Reference proteome</keyword>
<dbReference type="SUPFAM" id="SSF51338">
    <property type="entry name" value="Composite domain of metallo-dependent hydrolases"/>
    <property type="match status" value="1"/>
</dbReference>
<dbReference type="Proteomes" id="UP000199572">
    <property type="component" value="Unassembled WGS sequence"/>
</dbReference>
<dbReference type="InterPro" id="IPR011059">
    <property type="entry name" value="Metal-dep_hydrolase_composite"/>
</dbReference>
<dbReference type="GO" id="GO:0016814">
    <property type="term" value="F:hydrolase activity, acting on carbon-nitrogen (but not peptide) bonds, in cyclic amidines"/>
    <property type="evidence" value="ECO:0007669"/>
    <property type="project" value="TreeGrafter"/>
</dbReference>
<dbReference type="NCBIfam" id="NF005312">
    <property type="entry name" value="PRK06846.1"/>
    <property type="match status" value="1"/>
</dbReference>
<evidence type="ECO:0000259" key="1">
    <source>
        <dbReference type="Pfam" id="PF07969"/>
    </source>
</evidence>